<dbReference type="InterPro" id="IPR045028">
    <property type="entry name" value="DinG/Rad3-like"/>
</dbReference>
<sequence>MNLAFEVDEAFSPGGILSRATEHFVPRSGQKEMALAVTHAIEGGRSLVVEASTGVGKTFSYLVPALLSGERILLSTATKALQDQLFGRDLPRLVEALELPVRMALLKGRGSYLCLHRMEMARQETCLPEGVSVRSLARVEQWSQVTRTGDLAELPGLDERSPMISMVTSTRDNCLGSQCLRFRACHVNLARREAMAADVVVINHHLFFADLAVRQSGVAELLPSVRIAIFDEAHQLNETGVQFLGNNLTTGQLLDFSRDMLTAGLQLARGLVDWQEIVGVTERAARELRLCAGRHYPGTKLRWTGKVPEGLPANDWQHAMGAVHASCLQACAALDTVSEIAPDFVRLHERAAQLAERVETFVNVCEPGCVRWVDVGMQLRLVESPLDISGAVKSKMLGASGEGEKTWIFTSATLGDDEKLSWFTQPCGLEEADVLRVGSPFDYERQAALYVPPSFPKPGDPLHSTKVAECAAVWSRQLGGRTMVLTTTLRALRAIGEALQAAFDQSGDLLVLVQGGMPKRALIERFREGDSLGGKGCVLVASASFWEGIDVPGDALQLVIIDKLPFPPPNDPLAEARAKLLESQGRSPFTNYFLPEAAVALRQGAGRLIRRETDQGVLVVCDSRLVSMGYGRRLLKALPPMQRLESEQALMARLGSLTRTCTTDCPHS</sequence>
<dbReference type="SUPFAM" id="SSF52540">
    <property type="entry name" value="P-loop containing nucleoside triphosphate hydrolases"/>
    <property type="match status" value="1"/>
</dbReference>
<evidence type="ECO:0000256" key="1">
    <source>
        <dbReference type="ARBA" id="ARBA00022741"/>
    </source>
</evidence>
<feature type="domain" description="Helicase ATP-binding" evidence="5">
    <location>
        <begin position="16"/>
        <end position="292"/>
    </location>
</feature>
<dbReference type="InterPro" id="IPR006555">
    <property type="entry name" value="ATP-dep_Helicase_C"/>
</dbReference>
<keyword evidence="1" id="KW-0547">Nucleotide-binding</keyword>
<keyword evidence="6" id="KW-0347">Helicase</keyword>
<dbReference type="AlphaFoldDB" id="A0AAU7LLH7"/>
<dbReference type="PROSITE" id="PS51193">
    <property type="entry name" value="HELICASE_ATP_BIND_2"/>
    <property type="match status" value="1"/>
</dbReference>
<dbReference type="EMBL" id="CP157675">
    <property type="protein sequence ID" value="XBP68470.1"/>
    <property type="molecule type" value="Genomic_DNA"/>
</dbReference>
<keyword evidence="2 6" id="KW-0378">Hydrolase</keyword>
<protein>
    <submittedName>
        <fullName evidence="6">ATP-dependent DNA helicase</fullName>
        <ecNumber evidence="6">3.6.4.12</ecNumber>
    </submittedName>
</protein>
<keyword evidence="3" id="KW-0067">ATP-binding</keyword>
<dbReference type="InterPro" id="IPR027417">
    <property type="entry name" value="P-loop_NTPase"/>
</dbReference>
<organism evidence="6">
    <name type="scientific">Polaromonas hydrogenivorans</name>
    <dbReference type="NCBI Taxonomy" id="335476"/>
    <lineage>
        <taxon>Bacteria</taxon>
        <taxon>Pseudomonadati</taxon>
        <taxon>Pseudomonadota</taxon>
        <taxon>Betaproteobacteria</taxon>
        <taxon>Burkholderiales</taxon>
        <taxon>Comamonadaceae</taxon>
        <taxon>Polaromonas</taxon>
    </lineage>
</organism>
<dbReference type="SMART" id="SM00491">
    <property type="entry name" value="HELICc2"/>
    <property type="match status" value="1"/>
</dbReference>
<dbReference type="Pfam" id="PF13307">
    <property type="entry name" value="Helicase_C_2"/>
    <property type="match status" value="1"/>
</dbReference>
<evidence type="ECO:0000259" key="5">
    <source>
        <dbReference type="PROSITE" id="PS51193"/>
    </source>
</evidence>
<dbReference type="InterPro" id="IPR014013">
    <property type="entry name" value="Helic_SF1/SF2_ATP-bd_DinG/Rad3"/>
</dbReference>
<dbReference type="GO" id="GO:0006139">
    <property type="term" value="P:nucleobase-containing compound metabolic process"/>
    <property type="evidence" value="ECO:0007669"/>
    <property type="project" value="InterPro"/>
</dbReference>
<gene>
    <name evidence="6" type="ORF">ABLV49_11065</name>
</gene>
<dbReference type="GO" id="GO:0003676">
    <property type="term" value="F:nucleic acid binding"/>
    <property type="evidence" value="ECO:0007669"/>
    <property type="project" value="InterPro"/>
</dbReference>
<evidence type="ECO:0000256" key="3">
    <source>
        <dbReference type="ARBA" id="ARBA00022840"/>
    </source>
</evidence>
<dbReference type="PANTHER" id="PTHR11472:SF34">
    <property type="entry name" value="REGULATOR OF TELOMERE ELONGATION HELICASE 1"/>
    <property type="match status" value="1"/>
</dbReference>
<dbReference type="Gene3D" id="3.40.50.300">
    <property type="entry name" value="P-loop containing nucleotide triphosphate hydrolases"/>
    <property type="match status" value="2"/>
</dbReference>
<dbReference type="GO" id="GO:0003678">
    <property type="term" value="F:DNA helicase activity"/>
    <property type="evidence" value="ECO:0007669"/>
    <property type="project" value="UniProtKB-EC"/>
</dbReference>
<accession>A0AAU7LLH7</accession>
<dbReference type="Pfam" id="PF00270">
    <property type="entry name" value="DEAD"/>
    <property type="match status" value="1"/>
</dbReference>
<dbReference type="InterPro" id="IPR011545">
    <property type="entry name" value="DEAD/DEAH_box_helicase_dom"/>
</dbReference>
<evidence type="ECO:0000256" key="4">
    <source>
        <dbReference type="ARBA" id="ARBA00038058"/>
    </source>
</evidence>
<evidence type="ECO:0000313" key="6">
    <source>
        <dbReference type="EMBL" id="XBP68470.1"/>
    </source>
</evidence>
<name>A0AAU7LLH7_9BURK</name>
<dbReference type="PANTHER" id="PTHR11472">
    <property type="entry name" value="DNA REPAIR DEAD HELICASE RAD3/XP-D SUBFAMILY MEMBER"/>
    <property type="match status" value="1"/>
</dbReference>
<dbReference type="GO" id="GO:0005524">
    <property type="term" value="F:ATP binding"/>
    <property type="evidence" value="ECO:0007669"/>
    <property type="project" value="UniProtKB-KW"/>
</dbReference>
<evidence type="ECO:0000256" key="2">
    <source>
        <dbReference type="ARBA" id="ARBA00022801"/>
    </source>
</evidence>
<reference evidence="6" key="1">
    <citation type="submission" date="2024-05" db="EMBL/GenBank/DDBJ databases">
        <authorList>
            <person name="Bunk B."/>
            <person name="Swiderski J."/>
            <person name="Sproer C."/>
            <person name="Thiel V."/>
        </authorList>
    </citation>
    <scope>NUCLEOTIDE SEQUENCE</scope>
    <source>
        <strain evidence="6">DSM 17735</strain>
    </source>
</reference>
<dbReference type="RefSeq" id="WP_349276465.1">
    <property type="nucleotide sequence ID" value="NZ_CBCSCU010000020.1"/>
</dbReference>
<dbReference type="GO" id="GO:0016818">
    <property type="term" value="F:hydrolase activity, acting on acid anhydrides, in phosphorus-containing anhydrides"/>
    <property type="evidence" value="ECO:0007669"/>
    <property type="project" value="InterPro"/>
</dbReference>
<comment type="similarity">
    <text evidence="4">Belongs to the helicase family. DinG subfamily.</text>
</comment>
<dbReference type="EC" id="3.6.4.12" evidence="6"/>
<proteinExistence type="inferred from homology"/>